<dbReference type="EMBL" id="JAFCJH010000066">
    <property type="protein sequence ID" value="MBR0800948.1"/>
    <property type="molecule type" value="Genomic_DNA"/>
</dbReference>
<gene>
    <name evidence="1" type="ORF">JQ615_36855</name>
</gene>
<proteinExistence type="predicted"/>
<evidence type="ECO:0000313" key="2">
    <source>
        <dbReference type="Proteomes" id="UP001315278"/>
    </source>
</evidence>
<protein>
    <recommendedName>
        <fullName evidence="3">Alcohol dehydrogenase N-terminal domain-containing protein</fullName>
    </recommendedName>
</protein>
<sequence>MTGPHKIGDMRSMGVRGVLVYCADYQGSHSMAVMADRWVDDVSLSDVEPHLVCSACGKCRADVRPNFNWHLKGPARGVGCAISALCP</sequence>
<name>A0ABS5FW27_9BRAD</name>
<keyword evidence="2" id="KW-1185">Reference proteome</keyword>
<comment type="caution">
    <text evidence="1">The sequence shown here is derived from an EMBL/GenBank/DDBJ whole genome shotgun (WGS) entry which is preliminary data.</text>
</comment>
<accession>A0ABS5FW27</accession>
<evidence type="ECO:0008006" key="3">
    <source>
        <dbReference type="Google" id="ProtNLM"/>
    </source>
</evidence>
<dbReference type="Proteomes" id="UP001315278">
    <property type="component" value="Unassembled WGS sequence"/>
</dbReference>
<reference evidence="2" key="1">
    <citation type="journal article" date="2021" name="ISME J.">
        <title>Evolutionary origin and ecological implication of a unique nif island in free-living Bradyrhizobium lineages.</title>
        <authorList>
            <person name="Tao J."/>
        </authorList>
    </citation>
    <scope>NUCLEOTIDE SEQUENCE [LARGE SCALE GENOMIC DNA]</scope>
    <source>
        <strain evidence="2">SZCCT0434</strain>
    </source>
</reference>
<organism evidence="1 2">
    <name type="scientific">Bradyrhizobium jicamae</name>
    <dbReference type="NCBI Taxonomy" id="280332"/>
    <lineage>
        <taxon>Bacteria</taxon>
        <taxon>Pseudomonadati</taxon>
        <taxon>Pseudomonadota</taxon>
        <taxon>Alphaproteobacteria</taxon>
        <taxon>Hyphomicrobiales</taxon>
        <taxon>Nitrobacteraceae</taxon>
        <taxon>Bradyrhizobium</taxon>
    </lineage>
</organism>
<evidence type="ECO:0000313" key="1">
    <source>
        <dbReference type="EMBL" id="MBR0800948.1"/>
    </source>
</evidence>